<dbReference type="InParanoid" id="A0A1V9XLG9"/>
<dbReference type="Pfam" id="PF10246">
    <property type="entry name" value="MRP-S35"/>
    <property type="match status" value="1"/>
</dbReference>
<dbReference type="GO" id="GO:0005763">
    <property type="term" value="C:mitochondrial small ribosomal subunit"/>
    <property type="evidence" value="ECO:0007669"/>
    <property type="project" value="TreeGrafter"/>
</dbReference>
<dbReference type="InterPro" id="IPR019375">
    <property type="entry name" value="Ribosomal_bS1m"/>
</dbReference>
<dbReference type="STRING" id="418985.A0A1V9XLG9"/>
<dbReference type="EMBL" id="MNPL01008528">
    <property type="protein sequence ID" value="OQR74188.1"/>
    <property type="molecule type" value="Genomic_DNA"/>
</dbReference>
<reference evidence="1 2" key="1">
    <citation type="journal article" date="2017" name="Gigascience">
        <title>Draft genome of the honey bee ectoparasitic mite, Tropilaelaps mercedesae, is shaped by the parasitic life history.</title>
        <authorList>
            <person name="Dong X."/>
            <person name="Armstrong S.D."/>
            <person name="Xia D."/>
            <person name="Makepeace B.L."/>
            <person name="Darby A.C."/>
            <person name="Kadowaki T."/>
        </authorList>
    </citation>
    <scope>NUCLEOTIDE SEQUENCE [LARGE SCALE GENOMIC DNA]</scope>
    <source>
        <strain evidence="1">Wuxi-XJTLU</strain>
    </source>
</reference>
<keyword evidence="2" id="KW-1185">Reference proteome</keyword>
<dbReference type="Proteomes" id="UP000192247">
    <property type="component" value="Unassembled WGS sequence"/>
</dbReference>
<feature type="non-terminal residue" evidence="1">
    <location>
        <position position="173"/>
    </location>
</feature>
<organism evidence="1 2">
    <name type="scientific">Tropilaelaps mercedesae</name>
    <dbReference type="NCBI Taxonomy" id="418985"/>
    <lineage>
        <taxon>Eukaryota</taxon>
        <taxon>Metazoa</taxon>
        <taxon>Ecdysozoa</taxon>
        <taxon>Arthropoda</taxon>
        <taxon>Chelicerata</taxon>
        <taxon>Arachnida</taxon>
        <taxon>Acari</taxon>
        <taxon>Parasitiformes</taxon>
        <taxon>Mesostigmata</taxon>
        <taxon>Gamasina</taxon>
        <taxon>Dermanyssoidea</taxon>
        <taxon>Laelapidae</taxon>
        <taxon>Tropilaelaps</taxon>
    </lineage>
</organism>
<dbReference type="OrthoDB" id="6020229at2759"/>
<dbReference type="PANTHER" id="PTHR13447:SF2">
    <property type="entry name" value="SMALL RIBOSOMAL SUBUNIT PROTEIN BS1M"/>
    <property type="match status" value="1"/>
</dbReference>
<keyword evidence="1" id="KW-0687">Ribonucleoprotein</keyword>
<proteinExistence type="predicted"/>
<dbReference type="PANTHER" id="PTHR13447">
    <property type="entry name" value="MITOCHONDRIAL 28S RIBOSOMAL PROTEIN S28"/>
    <property type="match status" value="1"/>
</dbReference>
<dbReference type="FunCoup" id="A0A1V9XLG9">
    <property type="interactions" value="126"/>
</dbReference>
<sequence>MLRPRVVSCVRQGLAVRACSGQTGVTGVTETNKSNQVKTFGEAFQKLNRVAAEKIAPPVKQERSFASLIRHSQLMKLGDPKGKVVVGKIFHVVEDDLYIDFGGKFHAVCKRPPMNEHLYAQGSFVRIRLQELEIASQFLGADRDLSLLEADATLLGATQAPRSIGHDSKSGPE</sequence>
<name>A0A1V9XLG9_9ACAR</name>
<protein>
    <submittedName>
        <fullName evidence="1">28S ribosomal protein S28</fullName>
    </submittedName>
</protein>
<evidence type="ECO:0000313" key="2">
    <source>
        <dbReference type="Proteomes" id="UP000192247"/>
    </source>
</evidence>
<accession>A0A1V9XLG9</accession>
<evidence type="ECO:0000313" key="1">
    <source>
        <dbReference type="EMBL" id="OQR74188.1"/>
    </source>
</evidence>
<gene>
    <name evidence="1" type="ORF">BIW11_09237</name>
</gene>
<dbReference type="AlphaFoldDB" id="A0A1V9XLG9"/>
<keyword evidence="1" id="KW-0689">Ribosomal protein</keyword>
<comment type="caution">
    <text evidence="1">The sequence shown here is derived from an EMBL/GenBank/DDBJ whole genome shotgun (WGS) entry which is preliminary data.</text>
</comment>